<evidence type="ECO:0000259" key="1">
    <source>
        <dbReference type="PROSITE" id="PS50994"/>
    </source>
</evidence>
<proteinExistence type="predicted"/>
<dbReference type="Pfam" id="PF00665">
    <property type="entry name" value="rve"/>
    <property type="match status" value="1"/>
</dbReference>
<feature type="domain" description="Integrase catalytic" evidence="1">
    <location>
        <begin position="94"/>
        <end position="178"/>
    </location>
</feature>
<dbReference type="InterPro" id="IPR001584">
    <property type="entry name" value="Integrase_cat-core"/>
</dbReference>
<dbReference type="InterPro" id="IPR039537">
    <property type="entry name" value="Retrotran_Ty1/copia-like"/>
</dbReference>
<dbReference type="PANTHER" id="PTHR42648:SF28">
    <property type="entry name" value="TRANSPOSON-ENCODED PROTEIN WITH RIBONUCLEASE H-LIKE AND RETROVIRUS ZINC FINGER-LIKE DOMAINS"/>
    <property type="match status" value="1"/>
</dbReference>
<dbReference type="AlphaFoldDB" id="A0AAV3RFD3"/>
<evidence type="ECO:0000313" key="2">
    <source>
        <dbReference type="EMBL" id="GAA0173717.1"/>
    </source>
</evidence>
<dbReference type="EMBL" id="BAABME010008738">
    <property type="protein sequence ID" value="GAA0173717.1"/>
    <property type="molecule type" value="Genomic_DNA"/>
</dbReference>
<protein>
    <recommendedName>
        <fullName evidence="1">Integrase catalytic domain-containing protein</fullName>
    </recommendedName>
</protein>
<dbReference type="SUPFAM" id="SSF53098">
    <property type="entry name" value="Ribonuclease H-like"/>
    <property type="match status" value="1"/>
</dbReference>
<dbReference type="GO" id="GO:0015074">
    <property type="term" value="P:DNA integration"/>
    <property type="evidence" value="ECO:0007669"/>
    <property type="project" value="InterPro"/>
</dbReference>
<reference evidence="2 3" key="1">
    <citation type="submission" date="2024-01" db="EMBL/GenBank/DDBJ databases">
        <title>The complete chloroplast genome sequence of Lithospermum erythrorhizon: insights into the phylogenetic relationship among Boraginaceae species and the maternal lineages of purple gromwells.</title>
        <authorList>
            <person name="Okada T."/>
            <person name="Watanabe K."/>
        </authorList>
    </citation>
    <scope>NUCLEOTIDE SEQUENCE [LARGE SCALE GENOMIC DNA]</scope>
</reference>
<dbReference type="GO" id="GO:0003676">
    <property type="term" value="F:nucleic acid binding"/>
    <property type="evidence" value="ECO:0007669"/>
    <property type="project" value="InterPro"/>
</dbReference>
<organism evidence="2 3">
    <name type="scientific">Lithospermum erythrorhizon</name>
    <name type="common">Purple gromwell</name>
    <name type="synonym">Lithospermum officinale var. erythrorhizon</name>
    <dbReference type="NCBI Taxonomy" id="34254"/>
    <lineage>
        <taxon>Eukaryota</taxon>
        <taxon>Viridiplantae</taxon>
        <taxon>Streptophyta</taxon>
        <taxon>Embryophyta</taxon>
        <taxon>Tracheophyta</taxon>
        <taxon>Spermatophyta</taxon>
        <taxon>Magnoliopsida</taxon>
        <taxon>eudicotyledons</taxon>
        <taxon>Gunneridae</taxon>
        <taxon>Pentapetalae</taxon>
        <taxon>asterids</taxon>
        <taxon>lamiids</taxon>
        <taxon>Boraginales</taxon>
        <taxon>Boraginaceae</taxon>
        <taxon>Boraginoideae</taxon>
        <taxon>Lithospermeae</taxon>
        <taxon>Lithospermum</taxon>
    </lineage>
</organism>
<dbReference type="InterPro" id="IPR036397">
    <property type="entry name" value="RNaseH_sf"/>
</dbReference>
<dbReference type="InterPro" id="IPR025724">
    <property type="entry name" value="GAG-pre-integrase_dom"/>
</dbReference>
<dbReference type="Gene3D" id="3.30.420.10">
    <property type="entry name" value="Ribonuclease H-like superfamily/Ribonuclease H"/>
    <property type="match status" value="1"/>
</dbReference>
<dbReference type="PROSITE" id="PS50994">
    <property type="entry name" value="INTEGRASE"/>
    <property type="match status" value="1"/>
</dbReference>
<dbReference type="InterPro" id="IPR012337">
    <property type="entry name" value="RNaseH-like_sf"/>
</dbReference>
<dbReference type="Pfam" id="PF13976">
    <property type="entry name" value="gag_pre-integrs"/>
    <property type="match status" value="1"/>
</dbReference>
<accession>A0AAV3RFD3</accession>
<sequence>MKGEKRASNLYLLKGETLQEGGVFVASVDPNENASITWHKKVGHMFEQGMKILVEQRLLPGLIKVTLSFCENCVISKQHRLKFSTSNFRSHEILELIHSDIWQAPVLSMGSARYFVSFIDDYSRKCWVYPIKRKTDVFETFKTFKVRLELESGKKIKCLRTDNGGEYIVAANLVNFANMQASKDNTRRHTLLN</sequence>
<dbReference type="PANTHER" id="PTHR42648">
    <property type="entry name" value="TRANSPOSASE, PUTATIVE-RELATED"/>
    <property type="match status" value="1"/>
</dbReference>
<evidence type="ECO:0000313" key="3">
    <source>
        <dbReference type="Proteomes" id="UP001454036"/>
    </source>
</evidence>
<gene>
    <name evidence="2" type="ORF">LIER_27276</name>
</gene>
<comment type="caution">
    <text evidence="2">The sequence shown here is derived from an EMBL/GenBank/DDBJ whole genome shotgun (WGS) entry which is preliminary data.</text>
</comment>
<dbReference type="Proteomes" id="UP001454036">
    <property type="component" value="Unassembled WGS sequence"/>
</dbReference>
<name>A0AAV3RFD3_LITER</name>
<keyword evidence="3" id="KW-1185">Reference proteome</keyword>